<feature type="compositionally biased region" description="Low complexity" evidence="1">
    <location>
        <begin position="265"/>
        <end position="276"/>
    </location>
</feature>
<accession>A0A369WRX8</accession>
<dbReference type="AlphaFoldDB" id="A0A369WRX8"/>
<name>A0A369WRX8_9GAMM</name>
<dbReference type="RefSeq" id="WP_114694461.1">
    <property type="nucleotide sequence ID" value="NZ_QQOH01000001.1"/>
</dbReference>
<evidence type="ECO:0000256" key="1">
    <source>
        <dbReference type="SAM" id="MobiDB-lite"/>
    </source>
</evidence>
<dbReference type="InterPro" id="IPR010775">
    <property type="entry name" value="DUF1365"/>
</dbReference>
<dbReference type="PANTHER" id="PTHR33973">
    <property type="entry name" value="OS07G0153300 PROTEIN"/>
    <property type="match status" value="1"/>
</dbReference>
<dbReference type="OrthoDB" id="9778801at2"/>
<feature type="region of interest" description="Disordered" evidence="1">
    <location>
        <begin position="252"/>
        <end position="286"/>
    </location>
</feature>
<evidence type="ECO:0000313" key="3">
    <source>
        <dbReference type="Proteomes" id="UP000253769"/>
    </source>
</evidence>
<dbReference type="EMBL" id="QQOH01000001">
    <property type="protein sequence ID" value="RDE24870.1"/>
    <property type="molecule type" value="Genomic_DNA"/>
</dbReference>
<dbReference type="Proteomes" id="UP000253769">
    <property type="component" value="Unassembled WGS sequence"/>
</dbReference>
<protein>
    <submittedName>
        <fullName evidence="2">DUF1365 domain-containing protein</fullName>
    </submittedName>
</protein>
<keyword evidence="3" id="KW-1185">Reference proteome</keyword>
<feature type="compositionally biased region" description="Polar residues" evidence="1">
    <location>
        <begin position="277"/>
        <end position="286"/>
    </location>
</feature>
<gene>
    <name evidence="2" type="ORF">DV711_04620</name>
</gene>
<sequence>MDAPSLNSALYRAEVMHQRLRPRSHRFDYRISSWLIDLDELDQLDRLGLLNFNRPGLFSFYERDHGDGSDRGLKQQCQQLLAEKGMPRASHIRLLCQPRCLGFGFNSLAVYFCYHADETCFATLYEVSNTFGERHTYVIENTGPEGVPLRQRADKRMSVSPFIALDGEYRFRLQPPGQHFSVLIHYQDAEGPLLLARWRGRRVPLQRKVMLRELLRPPMGLKTLVLIHWQALKLWFKRIPFISPQKTDPYATSVGSGFKEADQHPPSSGRPSGPFSQENVDGNPAQ</sequence>
<proteinExistence type="predicted"/>
<comment type="caution">
    <text evidence="2">The sequence shown here is derived from an EMBL/GenBank/DDBJ whole genome shotgun (WGS) entry which is preliminary data.</text>
</comment>
<dbReference type="Pfam" id="PF07103">
    <property type="entry name" value="DUF1365"/>
    <property type="match status" value="1"/>
</dbReference>
<reference evidence="2 3" key="1">
    <citation type="submission" date="2018-07" db="EMBL/GenBank/DDBJ databases">
        <title>Motiliproteus coralliicola sp. nov., a bacterium isolated from Coral.</title>
        <authorList>
            <person name="Wang G."/>
        </authorList>
    </citation>
    <scope>NUCLEOTIDE SEQUENCE [LARGE SCALE GENOMIC DNA]</scope>
    <source>
        <strain evidence="2 3">C34</strain>
    </source>
</reference>
<dbReference type="PANTHER" id="PTHR33973:SF4">
    <property type="entry name" value="OS07G0153300 PROTEIN"/>
    <property type="match status" value="1"/>
</dbReference>
<evidence type="ECO:0000313" key="2">
    <source>
        <dbReference type="EMBL" id="RDE24870.1"/>
    </source>
</evidence>
<organism evidence="2 3">
    <name type="scientific">Motiliproteus coralliicola</name>
    <dbReference type="NCBI Taxonomy" id="2283196"/>
    <lineage>
        <taxon>Bacteria</taxon>
        <taxon>Pseudomonadati</taxon>
        <taxon>Pseudomonadota</taxon>
        <taxon>Gammaproteobacteria</taxon>
        <taxon>Oceanospirillales</taxon>
        <taxon>Oceanospirillaceae</taxon>
        <taxon>Motiliproteus</taxon>
    </lineage>
</organism>